<accession>A0A859DTU1</accession>
<evidence type="ECO:0000313" key="5">
    <source>
        <dbReference type="Proteomes" id="UP000509623"/>
    </source>
</evidence>
<dbReference type="SUPFAM" id="SSF111038">
    <property type="entry name" value="YjbQ-like"/>
    <property type="match status" value="1"/>
</dbReference>
<dbReference type="InterPro" id="IPR001602">
    <property type="entry name" value="UPF0047_YjbQ-like"/>
</dbReference>
<dbReference type="Proteomes" id="UP000509623">
    <property type="component" value="Chromosome"/>
</dbReference>
<reference evidence="3" key="3">
    <citation type="journal article" date="2022" name="Int. J. Syst. Evol. Microbiol.">
        <title>Caproicibacterium lactatifermentans sp. nov., isolated from pit clay used for the production of Chinese strong aroma-type liquor.</title>
        <authorList>
            <person name="Wang H."/>
            <person name="Gu Y."/>
            <person name="Zhao D."/>
            <person name="Qiao Z."/>
            <person name="Zheng J."/>
            <person name="Gao J."/>
            <person name="Ren C."/>
            <person name="Xu Y."/>
        </authorList>
    </citation>
    <scope>NUCLEOTIDE SEQUENCE</scope>
    <source>
        <strain evidence="3">JNU-WLY1368</strain>
    </source>
</reference>
<evidence type="ECO:0000313" key="2">
    <source>
        <dbReference type="EMBL" id="QKN23653.1"/>
    </source>
</evidence>
<dbReference type="Proteomes" id="UP000501316">
    <property type="component" value="Chromosome"/>
</dbReference>
<proteinExistence type="inferred from homology"/>
<reference evidence="4 5" key="1">
    <citation type="submission" date="2019-11" db="EMBL/GenBank/DDBJ databases">
        <authorList>
            <person name="Ren C."/>
            <person name="Wang H."/>
            <person name="Xu Y."/>
        </authorList>
    </citation>
    <scope>NUCLEOTIDE SEQUENCE [LARGE SCALE GENOMIC DNA]</scope>
    <source>
        <strain evidence="5">JNU-WLY1368</strain>
        <strain evidence="2 4">LBM 19010</strain>
    </source>
</reference>
<dbReference type="Gene3D" id="2.60.120.460">
    <property type="entry name" value="YjbQ-like"/>
    <property type="match status" value="1"/>
</dbReference>
<dbReference type="EMBL" id="CP046161">
    <property type="protein sequence ID" value="QKO29674.1"/>
    <property type="molecule type" value="Genomic_DNA"/>
</dbReference>
<protein>
    <submittedName>
        <fullName evidence="2">YjbQ family protein</fullName>
    </submittedName>
</protein>
<dbReference type="InterPro" id="IPR035917">
    <property type="entry name" value="YjbQ-like_sf"/>
</dbReference>
<name>A0A859DTU1_9FIRM</name>
<dbReference type="KEGG" id="clf:GJQ69_03670"/>
<dbReference type="EMBL" id="CP046051">
    <property type="protein sequence ID" value="QKN23653.1"/>
    <property type="molecule type" value="Genomic_DNA"/>
</dbReference>
<dbReference type="AlphaFoldDB" id="A0A859DTU1"/>
<organism evidence="2 4">
    <name type="scientific">Caproicibacterium lactatifermentans</name>
    <dbReference type="NCBI Taxonomy" id="2666138"/>
    <lineage>
        <taxon>Bacteria</taxon>
        <taxon>Bacillati</taxon>
        <taxon>Bacillota</taxon>
        <taxon>Clostridia</taxon>
        <taxon>Eubacteriales</taxon>
        <taxon>Oscillospiraceae</taxon>
        <taxon>Caproicibacterium</taxon>
    </lineage>
</organism>
<evidence type="ECO:0000313" key="3">
    <source>
        <dbReference type="EMBL" id="QKO29674.1"/>
    </source>
</evidence>
<keyword evidence="5" id="KW-1185">Reference proteome</keyword>
<sequence length="132" mass="14721">MLYSYELDTDKEGFYDITADVQDAIQKSGVRSGSCLVYCVHTTAGITINENADPDVVKDLLFALDKTFPDRPEFCHKEGNSAAHLKSTIVGCSVSIPVQDSRLVLGTWQGVYFCEFDGPRHRHFAVEIHVDH</sequence>
<dbReference type="NCBIfam" id="TIGR00149">
    <property type="entry name" value="TIGR00149_YjbQ"/>
    <property type="match status" value="1"/>
</dbReference>
<dbReference type="PANTHER" id="PTHR30615">
    <property type="entry name" value="UNCHARACTERIZED PROTEIN YJBQ-RELATED"/>
    <property type="match status" value="1"/>
</dbReference>
<evidence type="ECO:0000256" key="1">
    <source>
        <dbReference type="ARBA" id="ARBA00005534"/>
    </source>
</evidence>
<dbReference type="Pfam" id="PF01894">
    <property type="entry name" value="YjbQ"/>
    <property type="match status" value="1"/>
</dbReference>
<reference evidence="3" key="2">
    <citation type="journal article" date="2021" name="Appl. Environ. Microbiol.">
        <title>Adaptability of a Caproate-Producing Bacterium Contributes to Its Dominance in an Anaerobic Fermentation System.</title>
        <authorList>
            <person name="Wang H."/>
            <person name="Gu Y."/>
            <person name="Zhou W."/>
            <person name="Zhao D."/>
            <person name="Qiao Z."/>
            <person name="Zheng J."/>
            <person name="Gao J."/>
            <person name="Chen X."/>
            <person name="Ren C."/>
            <person name="Xu Y."/>
        </authorList>
    </citation>
    <scope>NUCLEOTIDE SEQUENCE</scope>
    <source>
        <strain evidence="3">JNU-WLY1368</strain>
    </source>
</reference>
<dbReference type="PANTHER" id="PTHR30615:SF8">
    <property type="entry name" value="UPF0047 PROTEIN C4A8.02C"/>
    <property type="match status" value="1"/>
</dbReference>
<comment type="similarity">
    <text evidence="1">Belongs to the UPF0047 family.</text>
</comment>
<gene>
    <name evidence="2" type="ORF">GJQ69_03670</name>
    <name evidence="3" type="ORF">GKP14_00705</name>
</gene>
<evidence type="ECO:0000313" key="4">
    <source>
        <dbReference type="Proteomes" id="UP000501316"/>
    </source>
</evidence>
<dbReference type="RefSeq" id="WP_086036003.1">
    <property type="nucleotide sequence ID" value="NZ_CP046051.1"/>
</dbReference>
<dbReference type="PIRSF" id="PIRSF004681">
    <property type="entry name" value="UCP004681"/>
    <property type="match status" value="1"/>
</dbReference>